<dbReference type="AlphaFoldDB" id="A0A411YBP3"/>
<dbReference type="PANTHER" id="PTHR33991:SF1">
    <property type="entry name" value="DNA REPAIR PROTEIN RECO"/>
    <property type="match status" value="1"/>
</dbReference>
<dbReference type="RefSeq" id="WP_131153618.1">
    <property type="nucleotide sequence ID" value="NZ_CP036402.1"/>
</dbReference>
<evidence type="ECO:0000259" key="9">
    <source>
        <dbReference type="Pfam" id="PF11967"/>
    </source>
</evidence>
<dbReference type="InterPro" id="IPR003717">
    <property type="entry name" value="RecO"/>
</dbReference>
<dbReference type="NCBIfam" id="TIGR00613">
    <property type="entry name" value="reco"/>
    <property type="match status" value="1"/>
</dbReference>
<accession>A0A411YBP3</accession>
<dbReference type="SUPFAM" id="SSF50249">
    <property type="entry name" value="Nucleic acid-binding proteins"/>
    <property type="match status" value="1"/>
</dbReference>
<protein>
    <recommendedName>
        <fullName evidence="3 8">DNA repair protein RecO</fullName>
    </recommendedName>
    <alternativeName>
        <fullName evidence="7 8">Recombination protein O</fullName>
    </alternativeName>
</protein>
<dbReference type="PANTHER" id="PTHR33991">
    <property type="entry name" value="DNA REPAIR PROTEIN RECO"/>
    <property type="match status" value="1"/>
</dbReference>
<evidence type="ECO:0000256" key="4">
    <source>
        <dbReference type="ARBA" id="ARBA00022763"/>
    </source>
</evidence>
<feature type="domain" description="DNA replication/recombination mediator RecO N-terminal" evidence="9">
    <location>
        <begin position="1"/>
        <end position="78"/>
    </location>
</feature>
<dbReference type="Pfam" id="PF11967">
    <property type="entry name" value="RecO_N"/>
    <property type="match status" value="1"/>
</dbReference>
<dbReference type="KEGG" id="erz:ER308_02940"/>
<keyword evidence="5 8" id="KW-0233">DNA recombination</keyword>
<proteinExistence type="inferred from homology"/>
<dbReference type="Gene3D" id="1.20.1440.120">
    <property type="entry name" value="Recombination protein O, C-terminal domain"/>
    <property type="match status" value="1"/>
</dbReference>
<evidence type="ECO:0000256" key="5">
    <source>
        <dbReference type="ARBA" id="ARBA00023172"/>
    </source>
</evidence>
<dbReference type="GO" id="GO:0043590">
    <property type="term" value="C:bacterial nucleoid"/>
    <property type="evidence" value="ECO:0007669"/>
    <property type="project" value="TreeGrafter"/>
</dbReference>
<evidence type="ECO:0000256" key="1">
    <source>
        <dbReference type="ARBA" id="ARBA00003065"/>
    </source>
</evidence>
<dbReference type="InterPro" id="IPR012340">
    <property type="entry name" value="NA-bd_OB-fold"/>
</dbReference>
<keyword evidence="6 8" id="KW-0234">DNA repair</keyword>
<keyword evidence="4 8" id="KW-0227">DNA damage</keyword>
<gene>
    <name evidence="8 10" type="primary">recO</name>
    <name evidence="10" type="ORF">ER308_02940</name>
</gene>
<comment type="similarity">
    <text evidence="2 8">Belongs to the RecO family.</text>
</comment>
<evidence type="ECO:0000256" key="8">
    <source>
        <dbReference type="HAMAP-Rule" id="MF_00201"/>
    </source>
</evidence>
<name>A0A411YBP3_9ACTN</name>
<evidence type="ECO:0000256" key="7">
    <source>
        <dbReference type="ARBA" id="ARBA00033409"/>
    </source>
</evidence>
<organism evidence="10 11">
    <name type="scientific">Egibacter rhizosphaerae</name>
    <dbReference type="NCBI Taxonomy" id="1670831"/>
    <lineage>
        <taxon>Bacteria</taxon>
        <taxon>Bacillati</taxon>
        <taxon>Actinomycetota</taxon>
        <taxon>Nitriliruptoria</taxon>
        <taxon>Egibacterales</taxon>
        <taxon>Egibacteraceae</taxon>
        <taxon>Egibacter</taxon>
    </lineage>
</organism>
<dbReference type="OrthoDB" id="9812244at2"/>
<dbReference type="InterPro" id="IPR042242">
    <property type="entry name" value="RecO_C"/>
</dbReference>
<keyword evidence="11" id="KW-1185">Reference proteome</keyword>
<dbReference type="GO" id="GO:0006310">
    <property type="term" value="P:DNA recombination"/>
    <property type="evidence" value="ECO:0007669"/>
    <property type="project" value="UniProtKB-UniRule"/>
</dbReference>
<evidence type="ECO:0000313" key="10">
    <source>
        <dbReference type="EMBL" id="QBI18620.1"/>
    </source>
</evidence>
<evidence type="ECO:0000256" key="2">
    <source>
        <dbReference type="ARBA" id="ARBA00007452"/>
    </source>
</evidence>
<sequence>MGLYREQGIVLRTHKLGETDRIVTVLTQGRGKVRAVAKGVRKPGSRFGGRLEPLGHVDLQLYEGRNLDIVNQAELITHFARLREDWASSACAWTMAEAVDRVAQEERATSLFLLLLDGLRMLAAAPTHPSLVLDAYLLRLASLAGYHAHLDACAGCGTPGHHAVFHLEAGGALCPACAPSDTRPLSDGVLKVLHALAASDWGEDATDAEPSDRRLAGTLVSSYLTHHLGRPLTSWELVPR</sequence>
<dbReference type="HAMAP" id="MF_00201">
    <property type="entry name" value="RecO"/>
    <property type="match status" value="1"/>
</dbReference>
<dbReference type="GO" id="GO:0006302">
    <property type="term" value="P:double-strand break repair"/>
    <property type="evidence" value="ECO:0007669"/>
    <property type="project" value="TreeGrafter"/>
</dbReference>
<dbReference type="Pfam" id="PF02565">
    <property type="entry name" value="RecO_C"/>
    <property type="match status" value="1"/>
</dbReference>
<dbReference type="EMBL" id="CP036402">
    <property type="protein sequence ID" value="QBI18620.1"/>
    <property type="molecule type" value="Genomic_DNA"/>
</dbReference>
<evidence type="ECO:0000256" key="6">
    <source>
        <dbReference type="ARBA" id="ARBA00023204"/>
    </source>
</evidence>
<dbReference type="InterPro" id="IPR037278">
    <property type="entry name" value="ARFGAP/RecO"/>
</dbReference>
<dbReference type="InterPro" id="IPR022572">
    <property type="entry name" value="DNA_rep/recomb_RecO_N"/>
</dbReference>
<dbReference type="SUPFAM" id="SSF57863">
    <property type="entry name" value="ArfGap/RecO-like zinc finger"/>
    <property type="match status" value="1"/>
</dbReference>
<evidence type="ECO:0000256" key="3">
    <source>
        <dbReference type="ARBA" id="ARBA00021310"/>
    </source>
</evidence>
<comment type="function">
    <text evidence="1 8">Involved in DNA repair and RecF pathway recombination.</text>
</comment>
<reference evidence="10 11" key="1">
    <citation type="submission" date="2019-01" db="EMBL/GenBank/DDBJ databases">
        <title>Egibacter rhizosphaerae EGI 80759T.</title>
        <authorList>
            <person name="Chen D.-D."/>
            <person name="Tian Y."/>
            <person name="Jiao J.-Y."/>
            <person name="Zhang X.-T."/>
            <person name="Zhang Y.-G."/>
            <person name="Zhang Y."/>
            <person name="Xiao M."/>
            <person name="Shu W.-S."/>
            <person name="Li W.-J."/>
        </authorList>
    </citation>
    <scope>NUCLEOTIDE SEQUENCE [LARGE SCALE GENOMIC DNA]</scope>
    <source>
        <strain evidence="10 11">EGI 80759</strain>
    </source>
</reference>
<dbReference type="Proteomes" id="UP000291469">
    <property type="component" value="Chromosome"/>
</dbReference>
<dbReference type="Gene3D" id="2.40.50.140">
    <property type="entry name" value="Nucleic acid-binding proteins"/>
    <property type="match status" value="1"/>
</dbReference>
<evidence type="ECO:0000313" key="11">
    <source>
        <dbReference type="Proteomes" id="UP000291469"/>
    </source>
</evidence>